<keyword evidence="3" id="KW-1185">Reference proteome</keyword>
<comment type="caution">
    <text evidence="2">The sequence shown here is derived from an EMBL/GenBank/DDBJ whole genome shotgun (WGS) entry which is preliminary data.</text>
</comment>
<feature type="region of interest" description="Disordered" evidence="1">
    <location>
        <begin position="1"/>
        <end position="31"/>
    </location>
</feature>
<reference evidence="2" key="1">
    <citation type="journal article" date="2023" name="G3 (Bethesda)">
        <title>A reference genome for the long-term kleptoplast-retaining sea slug Elysia crispata morphotype clarki.</title>
        <authorList>
            <person name="Eastman K.E."/>
            <person name="Pendleton A.L."/>
            <person name="Shaikh M.A."/>
            <person name="Suttiyut T."/>
            <person name="Ogas R."/>
            <person name="Tomko P."/>
            <person name="Gavelis G."/>
            <person name="Widhalm J.R."/>
            <person name="Wisecaver J.H."/>
        </authorList>
    </citation>
    <scope>NUCLEOTIDE SEQUENCE</scope>
    <source>
        <strain evidence="2">ECLA1</strain>
    </source>
</reference>
<feature type="compositionally biased region" description="Polar residues" evidence="1">
    <location>
        <begin position="1"/>
        <end position="11"/>
    </location>
</feature>
<dbReference type="Proteomes" id="UP001283361">
    <property type="component" value="Unassembled WGS sequence"/>
</dbReference>
<proteinExistence type="predicted"/>
<organism evidence="2 3">
    <name type="scientific">Elysia crispata</name>
    <name type="common">lettuce slug</name>
    <dbReference type="NCBI Taxonomy" id="231223"/>
    <lineage>
        <taxon>Eukaryota</taxon>
        <taxon>Metazoa</taxon>
        <taxon>Spiralia</taxon>
        <taxon>Lophotrochozoa</taxon>
        <taxon>Mollusca</taxon>
        <taxon>Gastropoda</taxon>
        <taxon>Heterobranchia</taxon>
        <taxon>Euthyneura</taxon>
        <taxon>Panpulmonata</taxon>
        <taxon>Sacoglossa</taxon>
        <taxon>Placobranchoidea</taxon>
        <taxon>Plakobranchidae</taxon>
        <taxon>Elysia</taxon>
    </lineage>
</organism>
<name>A0AAE0ZSG4_9GAST</name>
<dbReference type="EMBL" id="JAWDGP010003468">
    <property type="protein sequence ID" value="KAK3774131.1"/>
    <property type="molecule type" value="Genomic_DNA"/>
</dbReference>
<evidence type="ECO:0000313" key="2">
    <source>
        <dbReference type="EMBL" id="KAK3774131.1"/>
    </source>
</evidence>
<accession>A0AAE0ZSG4</accession>
<gene>
    <name evidence="2" type="ORF">RRG08_065790</name>
</gene>
<dbReference type="AlphaFoldDB" id="A0AAE0ZSG4"/>
<evidence type="ECO:0000313" key="3">
    <source>
        <dbReference type="Proteomes" id="UP001283361"/>
    </source>
</evidence>
<sequence>MLCQCSKSAPQTDAAGLLRTSRGPQLGQGPHQDNIPLALCYQLTMDSPAIERLAARTARWDRVIRKWF</sequence>
<protein>
    <submittedName>
        <fullName evidence="2">Uncharacterized protein</fullName>
    </submittedName>
</protein>
<evidence type="ECO:0000256" key="1">
    <source>
        <dbReference type="SAM" id="MobiDB-lite"/>
    </source>
</evidence>